<protein>
    <recommendedName>
        <fullName evidence="5">Thioredoxin domain-containing protein</fullName>
    </recommendedName>
</protein>
<dbReference type="GO" id="GO:0015035">
    <property type="term" value="F:protein-disulfide reductase activity"/>
    <property type="evidence" value="ECO:0007669"/>
    <property type="project" value="InterPro"/>
</dbReference>
<evidence type="ECO:0000313" key="6">
    <source>
        <dbReference type="EMBL" id="KAK9831590.1"/>
    </source>
</evidence>
<dbReference type="PROSITE" id="PS51352">
    <property type="entry name" value="THIOREDOXIN_2"/>
    <property type="match status" value="1"/>
</dbReference>
<dbReference type="GO" id="GO:0005737">
    <property type="term" value="C:cytoplasm"/>
    <property type="evidence" value="ECO:0007669"/>
    <property type="project" value="TreeGrafter"/>
</dbReference>
<reference evidence="6 7" key="1">
    <citation type="journal article" date="2024" name="Nat. Commun.">
        <title>Phylogenomics reveals the evolutionary origins of lichenization in chlorophyte algae.</title>
        <authorList>
            <person name="Puginier C."/>
            <person name="Libourel C."/>
            <person name="Otte J."/>
            <person name="Skaloud P."/>
            <person name="Haon M."/>
            <person name="Grisel S."/>
            <person name="Petersen M."/>
            <person name="Berrin J.G."/>
            <person name="Delaux P.M."/>
            <person name="Dal Grande F."/>
            <person name="Keller J."/>
        </authorList>
    </citation>
    <scope>NUCLEOTIDE SEQUENCE [LARGE SCALE GENOMIC DNA]</scope>
    <source>
        <strain evidence="6 7">SAG 2145</strain>
    </source>
</reference>
<evidence type="ECO:0000256" key="1">
    <source>
        <dbReference type="ARBA" id="ARBA00022448"/>
    </source>
</evidence>
<keyword evidence="3" id="KW-1015">Disulfide bond</keyword>
<dbReference type="SUPFAM" id="SSF52833">
    <property type="entry name" value="Thioredoxin-like"/>
    <property type="match status" value="1"/>
</dbReference>
<dbReference type="NCBIfam" id="TIGR01068">
    <property type="entry name" value="thioredoxin"/>
    <property type="match status" value="1"/>
</dbReference>
<dbReference type="AlphaFoldDB" id="A0AAW1RDR4"/>
<dbReference type="PANTHER" id="PTHR45663">
    <property type="entry name" value="GEO12009P1"/>
    <property type="match status" value="1"/>
</dbReference>
<evidence type="ECO:0000313" key="7">
    <source>
        <dbReference type="Proteomes" id="UP001438707"/>
    </source>
</evidence>
<dbReference type="InterPro" id="IPR013766">
    <property type="entry name" value="Thioredoxin_domain"/>
</dbReference>
<evidence type="ECO:0000256" key="4">
    <source>
        <dbReference type="ARBA" id="ARBA00023284"/>
    </source>
</evidence>
<dbReference type="PANTHER" id="PTHR45663:SF15">
    <property type="entry name" value="THIOREDOXIN Y1, CHLOROPLASTIC"/>
    <property type="match status" value="1"/>
</dbReference>
<keyword evidence="4" id="KW-0676">Redox-active center</keyword>
<gene>
    <name evidence="6" type="ORF">WJX74_001568</name>
</gene>
<accession>A0AAW1RDR4</accession>
<dbReference type="PRINTS" id="PR00421">
    <property type="entry name" value="THIOREDOXIN"/>
</dbReference>
<dbReference type="CDD" id="cd02947">
    <property type="entry name" value="TRX_family"/>
    <property type="match status" value="1"/>
</dbReference>
<name>A0AAW1RDR4_9CHLO</name>
<dbReference type="Proteomes" id="UP001438707">
    <property type="component" value="Unassembled WGS sequence"/>
</dbReference>
<dbReference type="InterPro" id="IPR036249">
    <property type="entry name" value="Thioredoxin-like_sf"/>
</dbReference>
<organism evidence="6 7">
    <name type="scientific">Apatococcus lobatus</name>
    <dbReference type="NCBI Taxonomy" id="904363"/>
    <lineage>
        <taxon>Eukaryota</taxon>
        <taxon>Viridiplantae</taxon>
        <taxon>Chlorophyta</taxon>
        <taxon>core chlorophytes</taxon>
        <taxon>Trebouxiophyceae</taxon>
        <taxon>Chlorellales</taxon>
        <taxon>Chlorellaceae</taxon>
        <taxon>Apatococcus</taxon>
    </lineage>
</organism>
<comment type="caution">
    <text evidence="6">The sequence shown here is derived from an EMBL/GenBank/DDBJ whole genome shotgun (WGS) entry which is preliminary data.</text>
</comment>
<dbReference type="EMBL" id="JALJOS010000013">
    <property type="protein sequence ID" value="KAK9831590.1"/>
    <property type="molecule type" value="Genomic_DNA"/>
</dbReference>
<dbReference type="Pfam" id="PF00085">
    <property type="entry name" value="Thioredoxin"/>
    <property type="match status" value="1"/>
</dbReference>
<dbReference type="FunFam" id="3.40.30.10:FF:000001">
    <property type="entry name" value="Thioredoxin"/>
    <property type="match status" value="1"/>
</dbReference>
<dbReference type="PROSITE" id="PS00194">
    <property type="entry name" value="THIOREDOXIN_1"/>
    <property type="match status" value="1"/>
</dbReference>
<keyword evidence="2" id="KW-0249">Electron transport</keyword>
<dbReference type="InterPro" id="IPR017937">
    <property type="entry name" value="Thioredoxin_CS"/>
</dbReference>
<evidence type="ECO:0000256" key="3">
    <source>
        <dbReference type="ARBA" id="ARBA00023157"/>
    </source>
</evidence>
<proteinExistence type="predicted"/>
<evidence type="ECO:0000256" key="2">
    <source>
        <dbReference type="ARBA" id="ARBA00022982"/>
    </source>
</evidence>
<feature type="domain" description="Thioredoxin" evidence="5">
    <location>
        <begin position="20"/>
        <end position="163"/>
    </location>
</feature>
<dbReference type="InterPro" id="IPR005746">
    <property type="entry name" value="Thioredoxin"/>
</dbReference>
<keyword evidence="7" id="KW-1185">Reference proteome</keyword>
<sequence length="164" mass="18156">MLLSSAVHTVGVEASRRPIRSLCPQVPQVACPVVRCSNQPSGFCRRAGSISHRAVRLQAKRQQFATFDDMLLGSDQPVLVDFSARWCGPCQMMSGVLAVLAKKLQPHCKVVKIDTDKYPNLASRNQVQALPTLVLFQNGQPIDRIEGFMNEMQLLNRVQKALGQ</sequence>
<keyword evidence="1" id="KW-0813">Transport</keyword>
<evidence type="ECO:0000259" key="5">
    <source>
        <dbReference type="PROSITE" id="PS51352"/>
    </source>
</evidence>
<dbReference type="Gene3D" id="3.40.30.10">
    <property type="entry name" value="Glutaredoxin"/>
    <property type="match status" value="1"/>
</dbReference>